<dbReference type="InterPro" id="IPR013783">
    <property type="entry name" value="Ig-like_fold"/>
</dbReference>
<evidence type="ECO:0000313" key="6">
    <source>
        <dbReference type="EMBL" id="KAF2077036.1"/>
    </source>
</evidence>
<keyword evidence="3" id="KW-0812">Transmembrane</keyword>
<dbReference type="OrthoDB" id="20300at2759"/>
<feature type="transmembrane region" description="Helical" evidence="3">
    <location>
        <begin position="791"/>
        <end position="815"/>
    </location>
</feature>
<dbReference type="AlphaFoldDB" id="A0A8J4Q908"/>
<comment type="caution">
    <text evidence="6">The sequence shown here is derived from an EMBL/GenBank/DDBJ whole genome shotgun (WGS) entry which is preliminary data.</text>
</comment>
<accession>A0A8J4Q908</accession>
<dbReference type="EMBL" id="AJWJ01000041">
    <property type="protein sequence ID" value="KAF2077036.1"/>
    <property type="molecule type" value="Genomic_DNA"/>
</dbReference>
<dbReference type="InterPro" id="IPR014756">
    <property type="entry name" value="Ig_E-set"/>
</dbReference>
<feature type="domain" description="IPT/TIG" evidence="5">
    <location>
        <begin position="534"/>
        <end position="588"/>
    </location>
</feature>
<proteinExistence type="predicted"/>
<dbReference type="CDD" id="cd00102">
    <property type="entry name" value="IPT"/>
    <property type="match status" value="1"/>
</dbReference>
<dbReference type="InterPro" id="IPR052014">
    <property type="entry name" value="Dictyostelium_Tiger"/>
</dbReference>
<gene>
    <name evidence="6" type="ORF">CYY_001668</name>
</gene>
<feature type="signal peptide" evidence="4">
    <location>
        <begin position="1"/>
        <end position="24"/>
    </location>
</feature>
<organism evidence="6 7">
    <name type="scientific">Polysphondylium violaceum</name>
    <dbReference type="NCBI Taxonomy" id="133409"/>
    <lineage>
        <taxon>Eukaryota</taxon>
        <taxon>Amoebozoa</taxon>
        <taxon>Evosea</taxon>
        <taxon>Eumycetozoa</taxon>
        <taxon>Dictyostelia</taxon>
        <taxon>Dictyosteliales</taxon>
        <taxon>Dictyosteliaceae</taxon>
        <taxon>Polysphondylium</taxon>
    </lineage>
</organism>
<dbReference type="Gene3D" id="2.60.40.10">
    <property type="entry name" value="Immunoglobulins"/>
    <property type="match status" value="2"/>
</dbReference>
<sequence length="830" mass="91407">MKIIIKITNIILILLLLTSELTLALIPADVKVSVSGSIITFKSTSLVKNFSINTKNGMKSYVPTCSKMECTYDMKPLAPIYYNQPLNVIVSQKYPNGTIEDTSIQSFIDPQTIVYSISSPETKGSIVTVNGLFMMKKIDQLCYFFSMGADQNAQYYDAFIRDDVYSNAYVSIPAGSGMSTIYIDYTPYNITYQRPTITDSVANATHLTLRGNNFFNSIDLLNLTVTEILPTITKKDIVSIGHNQIVLKHSNVYSLSSMIFLKVNGLSLGQPFTQVFKPIIEKINSVGRKGGYVVVQGSFLNGKRVNGTKSVFKIKLGDFVCDASNQVDGEFNVATCKVPGNNKDNIKASVIVDGLESNQLDFSYAIPSLTSETNVLLNGLVIKPDYINEEETKLSLTLPEGAQSGEVVVKSTELKVTKPTIISLRPVVFIVSPPKTQGSTITITGLFLRNSIFNSSEILNVELKVAQLPTFTCKNWRIDPLVNPNVGKSMLCDASPGYGKNYNLSLTIGHQKTENIPFSYMKPILESMDQSYNSIVIRGENFGSVNQHVLIHFNNNTIVPTNTSHQSIVFTIPPLSKPDNMTVVVGGLESDSFKLSFKPVVSSVSNITTAGGNLTITGHFFPKNQSIIKVNIGSKEKRNEIVCENPTVVDTNNTMIVCSIPNGSGFGYSLNITLDGSPIQNPKKLYFSYDRPTILNCTTVNENGGLITIFGTSMNNPMTIKIGDRDCIAPNVTDYNTATCFLNPYDDQDNVPREVQTVLVLVNGQSDSKDIFSYDVPLERRGEAKAKRIKWLVPAIVIPCFIGVIALAIVIIILIKRYKRSQNLKKQLEN</sequence>
<protein>
    <recommendedName>
        <fullName evidence="5">IPT/TIG domain-containing protein</fullName>
    </recommendedName>
</protein>
<dbReference type="CDD" id="cd00603">
    <property type="entry name" value="IPT_PCSR"/>
    <property type="match status" value="1"/>
</dbReference>
<evidence type="ECO:0000256" key="2">
    <source>
        <dbReference type="ARBA" id="ARBA00023180"/>
    </source>
</evidence>
<dbReference type="Proteomes" id="UP000695562">
    <property type="component" value="Unassembled WGS sequence"/>
</dbReference>
<feature type="domain" description="IPT/TIG" evidence="5">
    <location>
        <begin position="599"/>
        <end position="680"/>
    </location>
</feature>
<reference evidence="6" key="1">
    <citation type="submission" date="2020-01" db="EMBL/GenBank/DDBJ databases">
        <title>Development of genomics and gene disruption for Polysphondylium violaceum indicates a role for the polyketide synthase stlB in stalk morphogenesis.</title>
        <authorList>
            <person name="Narita B."/>
            <person name="Kawabe Y."/>
            <person name="Kin K."/>
            <person name="Saito T."/>
            <person name="Gibbs R."/>
            <person name="Kuspa A."/>
            <person name="Muzny D."/>
            <person name="Queller D."/>
            <person name="Richards S."/>
            <person name="Strassman J."/>
            <person name="Sucgang R."/>
            <person name="Worley K."/>
            <person name="Schaap P."/>
        </authorList>
    </citation>
    <scope>NUCLEOTIDE SEQUENCE</scope>
    <source>
        <strain evidence="6">QSvi11</strain>
    </source>
</reference>
<keyword evidence="3" id="KW-1133">Transmembrane helix</keyword>
<evidence type="ECO:0000256" key="3">
    <source>
        <dbReference type="SAM" id="Phobius"/>
    </source>
</evidence>
<dbReference type="PANTHER" id="PTHR31341">
    <property type="entry name" value="IPT/TIG DOMAIN-CONTAINING PROTEIN-RELATED-RELATED"/>
    <property type="match status" value="1"/>
</dbReference>
<keyword evidence="3" id="KW-0472">Membrane</keyword>
<evidence type="ECO:0000256" key="4">
    <source>
        <dbReference type="SAM" id="SignalP"/>
    </source>
</evidence>
<evidence type="ECO:0000256" key="1">
    <source>
        <dbReference type="ARBA" id="ARBA00022729"/>
    </source>
</evidence>
<keyword evidence="2" id="KW-0325">Glycoprotein</keyword>
<keyword evidence="7" id="KW-1185">Reference proteome</keyword>
<keyword evidence="1 4" id="KW-0732">Signal</keyword>
<name>A0A8J4Q908_9MYCE</name>
<evidence type="ECO:0000259" key="5">
    <source>
        <dbReference type="Pfam" id="PF01833"/>
    </source>
</evidence>
<dbReference type="Pfam" id="PF01833">
    <property type="entry name" value="TIG"/>
    <property type="match status" value="2"/>
</dbReference>
<evidence type="ECO:0000313" key="7">
    <source>
        <dbReference type="Proteomes" id="UP000695562"/>
    </source>
</evidence>
<feature type="chain" id="PRO_5035185839" description="IPT/TIG domain-containing protein" evidence="4">
    <location>
        <begin position="25"/>
        <end position="830"/>
    </location>
</feature>
<dbReference type="InterPro" id="IPR002909">
    <property type="entry name" value="IPT_dom"/>
</dbReference>
<dbReference type="SUPFAM" id="SSF81296">
    <property type="entry name" value="E set domains"/>
    <property type="match status" value="2"/>
</dbReference>